<proteinExistence type="predicted"/>
<dbReference type="PANTHER" id="PTHR21240">
    <property type="entry name" value="2-AMINO-3-CARBOXYLMUCONATE-6-SEMIALDEHYDE DECARBOXYLASE"/>
    <property type="match status" value="1"/>
</dbReference>
<feature type="domain" description="Amidohydrolase-related" evidence="2">
    <location>
        <begin position="3"/>
        <end position="168"/>
    </location>
</feature>
<protein>
    <recommendedName>
        <fullName evidence="2">Amidohydrolase-related domain-containing protein</fullName>
    </recommendedName>
</protein>
<evidence type="ECO:0000313" key="3">
    <source>
        <dbReference type="EMBL" id="SVC75920.1"/>
    </source>
</evidence>
<dbReference type="PANTHER" id="PTHR21240:SF19">
    <property type="entry name" value="CATALYTIC_ HYDROLASE"/>
    <property type="match status" value="1"/>
</dbReference>
<sequence>MSLRGLKVAPIYQNFDPQDPKHLPFFKKAEELDIPTIWHQGTSFVRPGPLKYANPIQLEDLAVACPGLRMMIAHMGHPWEDECIVLIRKHPNLYTNISALHYRPLRHYQAFISAMEYGVEHKLIFGSDFPSATPAQVISGQWKVNDVVNGTQFPRIPDEAIHNIIYENWKQFLRKDEL</sequence>
<accession>A0A382PSZ5</accession>
<dbReference type="GO" id="GO:0016787">
    <property type="term" value="F:hydrolase activity"/>
    <property type="evidence" value="ECO:0007669"/>
    <property type="project" value="InterPro"/>
</dbReference>
<dbReference type="SUPFAM" id="SSF51556">
    <property type="entry name" value="Metallo-dependent hydrolases"/>
    <property type="match status" value="1"/>
</dbReference>
<evidence type="ECO:0000256" key="1">
    <source>
        <dbReference type="ARBA" id="ARBA00023239"/>
    </source>
</evidence>
<dbReference type="AlphaFoldDB" id="A0A382PSZ5"/>
<evidence type="ECO:0000259" key="2">
    <source>
        <dbReference type="Pfam" id="PF04909"/>
    </source>
</evidence>
<dbReference type="InterPro" id="IPR032466">
    <property type="entry name" value="Metal_Hydrolase"/>
</dbReference>
<dbReference type="InterPro" id="IPR032465">
    <property type="entry name" value="ACMSD"/>
</dbReference>
<name>A0A382PSZ5_9ZZZZ</name>
<dbReference type="InterPro" id="IPR006680">
    <property type="entry name" value="Amidohydro-rel"/>
</dbReference>
<dbReference type="Pfam" id="PF04909">
    <property type="entry name" value="Amidohydro_2"/>
    <property type="match status" value="1"/>
</dbReference>
<gene>
    <name evidence="3" type="ORF">METZ01_LOCUS328774</name>
</gene>
<dbReference type="Gene3D" id="3.20.20.140">
    <property type="entry name" value="Metal-dependent hydrolases"/>
    <property type="match status" value="1"/>
</dbReference>
<dbReference type="EMBL" id="UINC01109237">
    <property type="protein sequence ID" value="SVC75920.1"/>
    <property type="molecule type" value="Genomic_DNA"/>
</dbReference>
<dbReference type="GO" id="GO:0016831">
    <property type="term" value="F:carboxy-lyase activity"/>
    <property type="evidence" value="ECO:0007669"/>
    <property type="project" value="InterPro"/>
</dbReference>
<keyword evidence="1" id="KW-0456">Lyase</keyword>
<reference evidence="3" key="1">
    <citation type="submission" date="2018-05" db="EMBL/GenBank/DDBJ databases">
        <authorList>
            <person name="Lanie J.A."/>
            <person name="Ng W.-L."/>
            <person name="Kazmierczak K.M."/>
            <person name="Andrzejewski T.M."/>
            <person name="Davidsen T.M."/>
            <person name="Wayne K.J."/>
            <person name="Tettelin H."/>
            <person name="Glass J.I."/>
            <person name="Rusch D."/>
            <person name="Podicherti R."/>
            <person name="Tsui H.-C.T."/>
            <person name="Winkler M.E."/>
        </authorList>
    </citation>
    <scope>NUCLEOTIDE SEQUENCE</scope>
</reference>
<organism evidence="3">
    <name type="scientific">marine metagenome</name>
    <dbReference type="NCBI Taxonomy" id="408172"/>
    <lineage>
        <taxon>unclassified sequences</taxon>
        <taxon>metagenomes</taxon>
        <taxon>ecological metagenomes</taxon>
    </lineage>
</organism>